<dbReference type="InterPro" id="IPR052709">
    <property type="entry name" value="Transposase-MT_Hybrid"/>
</dbReference>
<keyword evidence="2" id="KW-1185">Reference proteome</keyword>
<dbReference type="PANTHER" id="PTHR46060">
    <property type="entry name" value="MARINER MOS1 TRANSPOSASE-LIKE PROTEIN"/>
    <property type="match status" value="1"/>
</dbReference>
<protein>
    <recommendedName>
        <fullName evidence="3">Histone-lysine N-methyltransferase SETMAR</fullName>
    </recommendedName>
</protein>
<feature type="non-terminal residue" evidence="1">
    <location>
        <position position="1"/>
    </location>
</feature>
<gene>
    <name evidence="1" type="ORF">EAI_14139</name>
</gene>
<dbReference type="Gene3D" id="3.30.420.10">
    <property type="entry name" value="Ribonuclease H-like superfamily/Ribonuclease H"/>
    <property type="match status" value="1"/>
</dbReference>
<evidence type="ECO:0000313" key="1">
    <source>
        <dbReference type="EMBL" id="EFN81339.1"/>
    </source>
</evidence>
<proteinExistence type="predicted"/>
<reference evidence="1 2" key="1">
    <citation type="journal article" date="2010" name="Science">
        <title>Genomic comparison of the ants Camponotus floridanus and Harpegnathos saltator.</title>
        <authorList>
            <person name="Bonasio R."/>
            <person name="Zhang G."/>
            <person name="Ye C."/>
            <person name="Mutti N.S."/>
            <person name="Fang X."/>
            <person name="Qin N."/>
            <person name="Donahue G."/>
            <person name="Yang P."/>
            <person name="Li Q."/>
            <person name="Li C."/>
            <person name="Zhang P."/>
            <person name="Huang Z."/>
            <person name="Berger S.L."/>
            <person name="Reinberg D."/>
            <person name="Wang J."/>
            <person name="Liebig J."/>
        </authorList>
    </citation>
    <scope>NUCLEOTIDE SEQUENCE [LARGE SCALE GENOMIC DNA]</scope>
    <source>
        <strain evidence="1 2">R22 G/1</strain>
    </source>
</reference>
<dbReference type="InParanoid" id="E2BSK6"/>
<organism evidence="2">
    <name type="scientific">Harpegnathos saltator</name>
    <name type="common">Jerdon's jumping ant</name>
    <dbReference type="NCBI Taxonomy" id="610380"/>
    <lineage>
        <taxon>Eukaryota</taxon>
        <taxon>Metazoa</taxon>
        <taxon>Ecdysozoa</taxon>
        <taxon>Arthropoda</taxon>
        <taxon>Hexapoda</taxon>
        <taxon>Insecta</taxon>
        <taxon>Pterygota</taxon>
        <taxon>Neoptera</taxon>
        <taxon>Endopterygota</taxon>
        <taxon>Hymenoptera</taxon>
        <taxon>Apocrita</taxon>
        <taxon>Aculeata</taxon>
        <taxon>Formicoidea</taxon>
        <taxon>Formicidae</taxon>
        <taxon>Ponerinae</taxon>
        <taxon>Ponerini</taxon>
        <taxon>Harpegnathos</taxon>
    </lineage>
</organism>
<dbReference type="EMBL" id="GL450240">
    <property type="protein sequence ID" value="EFN81339.1"/>
    <property type="molecule type" value="Genomic_DNA"/>
</dbReference>
<evidence type="ECO:0000313" key="2">
    <source>
        <dbReference type="Proteomes" id="UP000008237"/>
    </source>
</evidence>
<dbReference type="GO" id="GO:0003676">
    <property type="term" value="F:nucleic acid binding"/>
    <property type="evidence" value="ECO:0007669"/>
    <property type="project" value="InterPro"/>
</dbReference>
<dbReference type="PANTHER" id="PTHR46060:SF1">
    <property type="entry name" value="MARINER MOS1 TRANSPOSASE-LIKE PROTEIN"/>
    <property type="match status" value="1"/>
</dbReference>
<dbReference type="AlphaFoldDB" id="E2BSK6"/>
<name>E2BSK6_HARSA</name>
<dbReference type="Proteomes" id="UP000008237">
    <property type="component" value="Unassembled WGS sequence"/>
</dbReference>
<feature type="non-terminal residue" evidence="1">
    <location>
        <position position="54"/>
    </location>
</feature>
<evidence type="ECO:0008006" key="3">
    <source>
        <dbReference type="Google" id="ProtNLM"/>
    </source>
</evidence>
<sequence>KIREKRPGLQHKQIIFHQDNAPAHKSVLSMSKFNELKYKLLDHPSYSPDLAPSD</sequence>
<accession>E2BSK6</accession>
<dbReference type="InterPro" id="IPR036397">
    <property type="entry name" value="RNaseH_sf"/>
</dbReference>